<accession>A0ABW2IYM7</accession>
<gene>
    <name evidence="1" type="ORF">ACFQQA_16515</name>
</gene>
<comment type="caution">
    <text evidence="1">The sequence shown here is derived from an EMBL/GenBank/DDBJ whole genome shotgun (WGS) entry which is preliminary data.</text>
</comment>
<evidence type="ECO:0000313" key="2">
    <source>
        <dbReference type="Proteomes" id="UP001596506"/>
    </source>
</evidence>
<name>A0ABW2IYM7_9GAMM</name>
<organism evidence="1 2">
    <name type="scientific">Marinobacter aromaticivorans</name>
    <dbReference type="NCBI Taxonomy" id="1494078"/>
    <lineage>
        <taxon>Bacteria</taxon>
        <taxon>Pseudomonadati</taxon>
        <taxon>Pseudomonadota</taxon>
        <taxon>Gammaproteobacteria</taxon>
        <taxon>Pseudomonadales</taxon>
        <taxon>Marinobacteraceae</taxon>
        <taxon>Marinobacter</taxon>
    </lineage>
</organism>
<evidence type="ECO:0000313" key="1">
    <source>
        <dbReference type="EMBL" id="MFC7296324.1"/>
    </source>
</evidence>
<keyword evidence="2" id="KW-1185">Reference proteome</keyword>
<sequence>MNAQTQPKMTMFYFDSLEKIRDYDSFRVKAVYLSHSEPQRNDGRPNFYSVIGHLRPGVQFQYPEFPVADFPSESYARMFAELCEQYIKDFPAMSQTA</sequence>
<dbReference type="EMBL" id="JBHTBD010000009">
    <property type="protein sequence ID" value="MFC7296324.1"/>
    <property type="molecule type" value="Genomic_DNA"/>
</dbReference>
<dbReference type="RefSeq" id="WP_227521132.1">
    <property type="nucleotide sequence ID" value="NZ_JBHTBD010000009.1"/>
</dbReference>
<protein>
    <submittedName>
        <fullName evidence="1">Uncharacterized protein</fullName>
    </submittedName>
</protein>
<dbReference type="Proteomes" id="UP001596506">
    <property type="component" value="Unassembled WGS sequence"/>
</dbReference>
<reference evidence="2" key="1">
    <citation type="journal article" date="2019" name="Int. J. Syst. Evol. Microbiol.">
        <title>The Global Catalogue of Microorganisms (GCM) 10K type strain sequencing project: providing services to taxonomists for standard genome sequencing and annotation.</title>
        <authorList>
            <consortium name="The Broad Institute Genomics Platform"/>
            <consortium name="The Broad Institute Genome Sequencing Center for Infectious Disease"/>
            <person name="Wu L."/>
            <person name="Ma J."/>
        </authorList>
    </citation>
    <scope>NUCLEOTIDE SEQUENCE [LARGE SCALE GENOMIC DNA]</scope>
    <source>
        <strain evidence="2">CCUG 60559</strain>
    </source>
</reference>
<proteinExistence type="predicted"/>